<organism evidence="2 3">
    <name type="scientific">Autumnicola edwardsiae</name>
    <dbReference type="NCBI Taxonomy" id="3075594"/>
    <lineage>
        <taxon>Bacteria</taxon>
        <taxon>Pseudomonadati</taxon>
        <taxon>Bacteroidota</taxon>
        <taxon>Flavobacteriia</taxon>
        <taxon>Flavobacteriales</taxon>
        <taxon>Flavobacteriaceae</taxon>
        <taxon>Autumnicola</taxon>
    </lineage>
</organism>
<keyword evidence="3" id="KW-1185">Reference proteome</keyword>
<name>A0ABU3CRD2_9FLAO</name>
<feature type="transmembrane region" description="Helical" evidence="1">
    <location>
        <begin position="62"/>
        <end position="79"/>
    </location>
</feature>
<feature type="transmembrane region" description="Helical" evidence="1">
    <location>
        <begin position="32"/>
        <end position="50"/>
    </location>
</feature>
<keyword evidence="1" id="KW-0812">Transmembrane</keyword>
<evidence type="ECO:0000313" key="2">
    <source>
        <dbReference type="EMBL" id="MDT0648893.1"/>
    </source>
</evidence>
<keyword evidence="1" id="KW-1133">Transmembrane helix</keyword>
<accession>A0ABU3CRD2</accession>
<feature type="transmembrane region" description="Helical" evidence="1">
    <location>
        <begin position="5"/>
        <end position="26"/>
    </location>
</feature>
<dbReference type="Proteomes" id="UP001248819">
    <property type="component" value="Unassembled WGS sequence"/>
</dbReference>
<dbReference type="RefSeq" id="WP_311483071.1">
    <property type="nucleotide sequence ID" value="NZ_JAVRHP010000005.1"/>
</dbReference>
<evidence type="ECO:0000256" key="1">
    <source>
        <dbReference type="SAM" id="Phobius"/>
    </source>
</evidence>
<protein>
    <recommendedName>
        <fullName evidence="4">Magnesium citrate secondary transporter</fullName>
    </recommendedName>
</protein>
<reference evidence="2 3" key="1">
    <citation type="submission" date="2023-09" db="EMBL/GenBank/DDBJ databases">
        <authorList>
            <person name="Rey-Velasco X."/>
        </authorList>
    </citation>
    <scope>NUCLEOTIDE SEQUENCE [LARGE SCALE GENOMIC DNA]</scope>
    <source>
        <strain evidence="2 3">F297</strain>
    </source>
</reference>
<feature type="transmembrane region" description="Helical" evidence="1">
    <location>
        <begin position="99"/>
        <end position="116"/>
    </location>
</feature>
<evidence type="ECO:0000313" key="3">
    <source>
        <dbReference type="Proteomes" id="UP001248819"/>
    </source>
</evidence>
<sequence>MKILYISFTIYVLTFISFEILKFFGIPLPGWTTSYLNDFLCMPIVLTVCLKAVHFIEKKSSITLSLPQILILTSFYAVYFELLLPQISARYTADFLDVLIYFSGTFLFYFLQYISFRKSGRNRKAA</sequence>
<gene>
    <name evidence="2" type="ORF">RM529_01970</name>
</gene>
<comment type="caution">
    <text evidence="2">The sequence shown here is derived from an EMBL/GenBank/DDBJ whole genome shotgun (WGS) entry which is preliminary data.</text>
</comment>
<keyword evidence="1" id="KW-0472">Membrane</keyword>
<evidence type="ECO:0008006" key="4">
    <source>
        <dbReference type="Google" id="ProtNLM"/>
    </source>
</evidence>
<proteinExistence type="predicted"/>
<dbReference type="EMBL" id="JAVRHP010000005">
    <property type="protein sequence ID" value="MDT0648893.1"/>
    <property type="molecule type" value="Genomic_DNA"/>
</dbReference>